<evidence type="ECO:0000256" key="1">
    <source>
        <dbReference type="SAM" id="MobiDB-lite"/>
    </source>
</evidence>
<dbReference type="InterPro" id="IPR025852">
    <property type="entry name" value="SM_dom_ATX"/>
</dbReference>
<feature type="region of interest" description="Disordered" evidence="1">
    <location>
        <begin position="324"/>
        <end position="501"/>
    </location>
</feature>
<name>A0A7I8JPW4_SPIIN</name>
<evidence type="ECO:0000259" key="2">
    <source>
        <dbReference type="SMART" id="SM01272"/>
    </source>
</evidence>
<dbReference type="InterPro" id="IPR009604">
    <property type="entry name" value="LsmAD_domain"/>
</dbReference>
<dbReference type="Pfam" id="PF06741">
    <property type="entry name" value="LsmAD"/>
    <property type="match status" value="1"/>
</dbReference>
<dbReference type="SMART" id="SM01272">
    <property type="entry name" value="LsmAD"/>
    <property type="match status" value="1"/>
</dbReference>
<protein>
    <recommendedName>
        <fullName evidence="2">LsmAD domain-containing protein</fullName>
    </recommendedName>
</protein>
<feature type="compositionally biased region" description="Basic and acidic residues" evidence="1">
    <location>
        <begin position="375"/>
        <end position="389"/>
    </location>
</feature>
<dbReference type="FunFam" id="2.30.30.100:FF:000054">
    <property type="entry name" value="Polyadenylate-binding protein-interacting protein 3"/>
    <property type="match status" value="1"/>
</dbReference>
<feature type="compositionally biased region" description="Polar residues" evidence="1">
    <location>
        <begin position="491"/>
        <end position="501"/>
    </location>
</feature>
<feature type="domain" description="LsmAD" evidence="2">
    <location>
        <begin position="218"/>
        <end position="289"/>
    </location>
</feature>
<dbReference type="AlphaFoldDB" id="A0A7I8JPW4"/>
<feature type="compositionally biased region" description="Polar residues" evidence="1">
    <location>
        <begin position="427"/>
        <end position="438"/>
    </location>
</feature>
<dbReference type="GO" id="GO:0010494">
    <property type="term" value="C:cytoplasmic stress granule"/>
    <property type="evidence" value="ECO:0007669"/>
    <property type="project" value="TreeGrafter"/>
</dbReference>
<evidence type="ECO:0000313" key="3">
    <source>
        <dbReference type="EMBL" id="CAA2632602.1"/>
    </source>
</evidence>
<dbReference type="GO" id="GO:0003729">
    <property type="term" value="F:mRNA binding"/>
    <property type="evidence" value="ECO:0007669"/>
    <property type="project" value="TreeGrafter"/>
</dbReference>
<evidence type="ECO:0000313" key="4">
    <source>
        <dbReference type="Proteomes" id="UP001189122"/>
    </source>
</evidence>
<accession>A0A7I8JPW4</accession>
<feature type="compositionally biased region" description="Polar residues" evidence="1">
    <location>
        <begin position="1"/>
        <end position="14"/>
    </location>
</feature>
<dbReference type="Pfam" id="PF14438">
    <property type="entry name" value="SM-ATX"/>
    <property type="match status" value="1"/>
</dbReference>
<feature type="compositionally biased region" description="Basic and acidic residues" evidence="1">
    <location>
        <begin position="19"/>
        <end position="30"/>
    </location>
</feature>
<feature type="region of interest" description="Disordered" evidence="1">
    <location>
        <begin position="1"/>
        <end position="30"/>
    </location>
</feature>
<dbReference type="PANTHER" id="PTHR12854">
    <property type="entry name" value="ATAXIN 2-RELATED"/>
    <property type="match status" value="1"/>
</dbReference>
<dbReference type="Pfam" id="PF07145">
    <property type="entry name" value="PAM2"/>
    <property type="match status" value="1"/>
</dbReference>
<proteinExistence type="predicted"/>
<dbReference type="PANTHER" id="PTHR12854:SF7">
    <property type="entry name" value="ATAXIN-2 HOMOLOG"/>
    <property type="match status" value="1"/>
</dbReference>
<reference evidence="3 4" key="1">
    <citation type="submission" date="2019-12" db="EMBL/GenBank/DDBJ databases">
        <authorList>
            <person name="Scholz U."/>
            <person name="Mascher M."/>
            <person name="Fiebig A."/>
        </authorList>
    </citation>
    <scope>NUCLEOTIDE SEQUENCE</scope>
</reference>
<sequence>MNLQPVVQSRSSANGFIPRRNDGEMGSRTDSKSHIFQMTKSSYGSLSNGGDTGGFGGPSRDRLIFVSTCLIGHSVEVHVKNGSVLSGIFHTINAEKDFGIVLKMARITKDGSVRGPKPVPETVKKPQTMIIPARELVQVIAKGISLTNDGFSSGSTHEKRQDFMTDSAISQSRRVDVERELERWTPDKDDPQCPELENIFDKHWNRSWNQFETNEALFGVKTTFNEELYTTKLERGPQMREREREALRIAREIEGEDTKDLHLAEERGIHFNEDFDFDEEARFSSVYRGIGGEMDRENEDIILDDVNSETFGGSFRYGTNQQFSEISQRKNNGAQATSSSSSRDEDGSSLDGLVKGVPRSDTTDHARQLTTDGGPKTRDIDGSVLDEKQLGYQGGRNFEDDHTEKSVNTLPSLDTGKCSIDKGALSASATAYSPSSVQETKDSKSSFSDTAATNQLANPQLRPSSSTSFSSEKLVEISTSSGLNLPPSPSAGFSTSEKSTLNPHAKEFKLNPNAKSFVPSSSIRPNSPVTDSSFYYPQNPTLSQMHGLPLGVSMGSTFPGQQPVVYNPQGLQMQTPQGYISPTGPLYGQQMIMGQPRPVFYMPGYPQDMPYKGREF</sequence>
<dbReference type="InterPro" id="IPR045117">
    <property type="entry name" value="ATXN2-like"/>
</dbReference>
<feature type="compositionally biased region" description="Polar residues" evidence="1">
    <location>
        <begin position="445"/>
        <end position="483"/>
    </location>
</feature>
<dbReference type="GO" id="GO:0034063">
    <property type="term" value="P:stress granule assembly"/>
    <property type="evidence" value="ECO:0007669"/>
    <property type="project" value="TreeGrafter"/>
</dbReference>
<dbReference type="Proteomes" id="UP001189122">
    <property type="component" value="Unassembled WGS sequence"/>
</dbReference>
<dbReference type="EMBL" id="CACRZD030000015">
    <property type="protein sequence ID" value="CAA6671791.1"/>
    <property type="molecule type" value="Genomic_DNA"/>
</dbReference>
<feature type="compositionally biased region" description="Polar residues" evidence="1">
    <location>
        <begin position="324"/>
        <end position="337"/>
    </location>
</feature>
<organism evidence="3">
    <name type="scientific">Spirodela intermedia</name>
    <name type="common">Intermediate duckweed</name>
    <dbReference type="NCBI Taxonomy" id="51605"/>
    <lineage>
        <taxon>Eukaryota</taxon>
        <taxon>Viridiplantae</taxon>
        <taxon>Streptophyta</taxon>
        <taxon>Embryophyta</taxon>
        <taxon>Tracheophyta</taxon>
        <taxon>Spermatophyta</taxon>
        <taxon>Magnoliopsida</taxon>
        <taxon>Liliopsida</taxon>
        <taxon>Araceae</taxon>
        <taxon>Lemnoideae</taxon>
        <taxon>Spirodela</taxon>
    </lineage>
</organism>
<dbReference type="InterPro" id="IPR009818">
    <property type="entry name" value="PAM2_motif"/>
</dbReference>
<dbReference type="EMBL" id="LR743602">
    <property type="protein sequence ID" value="CAA2632602.1"/>
    <property type="molecule type" value="Genomic_DNA"/>
</dbReference>
<keyword evidence="4" id="KW-1185">Reference proteome</keyword>
<gene>
    <name evidence="3" type="ORF">SI7747_15018199</name>
</gene>